<evidence type="ECO:0000256" key="5">
    <source>
        <dbReference type="SAM" id="MobiDB-lite"/>
    </source>
</evidence>
<dbReference type="eggNOG" id="KOG1414">
    <property type="taxonomic scope" value="Eukaryota"/>
</dbReference>
<dbReference type="Gene3D" id="1.20.5.170">
    <property type="match status" value="1"/>
</dbReference>
<dbReference type="SUPFAM" id="SSF57959">
    <property type="entry name" value="Leucine zipper domain"/>
    <property type="match status" value="1"/>
</dbReference>
<gene>
    <name evidence="7" type="ORF">CFIO01_13741</name>
</gene>
<dbReference type="InterPro" id="IPR051027">
    <property type="entry name" value="bZIP_transcription_factors"/>
</dbReference>
<dbReference type="CDD" id="cd14687">
    <property type="entry name" value="bZIP_ATF2"/>
    <property type="match status" value="1"/>
</dbReference>
<dbReference type="AlphaFoldDB" id="A0A010QKD5"/>
<proteinExistence type="predicted"/>
<evidence type="ECO:0000259" key="6">
    <source>
        <dbReference type="PROSITE" id="PS50217"/>
    </source>
</evidence>
<keyword evidence="2" id="KW-0805">Transcription regulation</keyword>
<feature type="compositionally biased region" description="Basic and acidic residues" evidence="5">
    <location>
        <begin position="95"/>
        <end position="111"/>
    </location>
</feature>
<name>A0A010QKD5_9PEZI</name>
<evidence type="ECO:0000256" key="4">
    <source>
        <dbReference type="ARBA" id="ARBA00023242"/>
    </source>
</evidence>
<dbReference type="OrthoDB" id="295274at2759"/>
<comment type="caution">
    <text evidence="7">The sequence shown here is derived from an EMBL/GenBank/DDBJ whole genome shotgun (WGS) entry which is preliminary data.</text>
</comment>
<keyword evidence="3" id="KW-0804">Transcription</keyword>
<dbReference type="PROSITE" id="PS50217">
    <property type="entry name" value="BZIP"/>
    <property type="match status" value="1"/>
</dbReference>
<dbReference type="SMART" id="SM00338">
    <property type="entry name" value="BRLZ"/>
    <property type="match status" value="1"/>
</dbReference>
<dbReference type="PROSITE" id="PS00036">
    <property type="entry name" value="BZIP_BASIC"/>
    <property type="match status" value="1"/>
</dbReference>
<evidence type="ECO:0000313" key="8">
    <source>
        <dbReference type="Proteomes" id="UP000020467"/>
    </source>
</evidence>
<comment type="subcellular location">
    <subcellularLocation>
        <location evidence="1">Nucleus</location>
    </subcellularLocation>
</comment>
<dbReference type="STRING" id="1445577.A0A010QKD5"/>
<dbReference type="GO" id="GO:0003700">
    <property type="term" value="F:DNA-binding transcription factor activity"/>
    <property type="evidence" value="ECO:0007669"/>
    <property type="project" value="InterPro"/>
</dbReference>
<dbReference type="Pfam" id="PF00170">
    <property type="entry name" value="bZIP_1"/>
    <property type="match status" value="1"/>
</dbReference>
<reference evidence="7 8" key="1">
    <citation type="submission" date="2014-02" db="EMBL/GenBank/DDBJ databases">
        <title>The genome sequence of Colletotrichum fioriniae PJ7.</title>
        <authorList>
            <person name="Baroncelli R."/>
            <person name="Thon M.R."/>
        </authorList>
    </citation>
    <scope>NUCLEOTIDE SEQUENCE [LARGE SCALE GENOMIC DNA]</scope>
    <source>
        <strain evidence="7 8">PJ7</strain>
    </source>
</reference>
<dbReference type="GO" id="GO:0005634">
    <property type="term" value="C:nucleus"/>
    <property type="evidence" value="ECO:0007669"/>
    <property type="project" value="UniProtKB-SubCell"/>
</dbReference>
<feature type="domain" description="BZIP" evidence="6">
    <location>
        <begin position="100"/>
        <end position="163"/>
    </location>
</feature>
<accession>A0A010QKD5</accession>
<dbReference type="Proteomes" id="UP000020467">
    <property type="component" value="Unassembled WGS sequence"/>
</dbReference>
<protein>
    <submittedName>
        <fullName evidence="7">BZIP transcription factor</fullName>
    </submittedName>
</protein>
<evidence type="ECO:0000313" key="7">
    <source>
        <dbReference type="EMBL" id="EXF80477.1"/>
    </source>
</evidence>
<dbReference type="InterPro" id="IPR046347">
    <property type="entry name" value="bZIP_sf"/>
</dbReference>
<evidence type="ECO:0000256" key="2">
    <source>
        <dbReference type="ARBA" id="ARBA00023015"/>
    </source>
</evidence>
<feature type="region of interest" description="Disordered" evidence="5">
    <location>
        <begin position="45"/>
        <end position="120"/>
    </location>
</feature>
<evidence type="ECO:0000256" key="1">
    <source>
        <dbReference type="ARBA" id="ARBA00004123"/>
    </source>
</evidence>
<sequence length="211" mass="23327">MNELQHGLSFPILQQPIIPEADSNIASLIFPSALTIVSPEAQEQASAWTKSSESRRGGRPRLSKSGSSPIAMRAARTKAVKVRTQEVPRSVLHTSESDSNDRQDKTLERNRQAASRCRNKKRRVNGDLQVQEAAINNINMFLKHEVAMLQSDILSLKNVVLQHSGCGCQLIDKYISQAARNIVQVDLNIKPSLLGEAPPLMEADFHVSEIP</sequence>
<evidence type="ECO:0000256" key="3">
    <source>
        <dbReference type="ARBA" id="ARBA00023163"/>
    </source>
</evidence>
<dbReference type="HOGENOM" id="CLU_1304762_0_0_1"/>
<dbReference type="EMBL" id="JARH01000439">
    <property type="protein sequence ID" value="EXF80477.1"/>
    <property type="molecule type" value="Genomic_DNA"/>
</dbReference>
<dbReference type="KEGG" id="cfj:CFIO01_13741"/>
<keyword evidence="4" id="KW-0539">Nucleus</keyword>
<organism evidence="7 8">
    <name type="scientific">Colletotrichum fioriniae PJ7</name>
    <dbReference type="NCBI Taxonomy" id="1445577"/>
    <lineage>
        <taxon>Eukaryota</taxon>
        <taxon>Fungi</taxon>
        <taxon>Dikarya</taxon>
        <taxon>Ascomycota</taxon>
        <taxon>Pezizomycotina</taxon>
        <taxon>Sordariomycetes</taxon>
        <taxon>Hypocreomycetidae</taxon>
        <taxon>Glomerellales</taxon>
        <taxon>Glomerellaceae</taxon>
        <taxon>Colletotrichum</taxon>
        <taxon>Colletotrichum acutatum species complex</taxon>
    </lineage>
</organism>
<dbReference type="PANTHER" id="PTHR19304">
    <property type="entry name" value="CYCLIC-AMP RESPONSE ELEMENT BINDING PROTEIN"/>
    <property type="match status" value="1"/>
</dbReference>
<keyword evidence="8" id="KW-1185">Reference proteome</keyword>
<dbReference type="InterPro" id="IPR004827">
    <property type="entry name" value="bZIP"/>
</dbReference>